<proteinExistence type="predicted"/>
<reference evidence="1 2" key="1">
    <citation type="submission" date="2020-06" db="EMBL/GenBank/DDBJ databases">
        <authorList>
            <person name="Chuat V."/>
        </authorList>
    </citation>
    <scope>NUCLEOTIDE SEQUENCE [LARGE SCALE GENOMIC DNA]</scope>
    <source>
        <strain evidence="1">STH_CIRM_998</strain>
    </source>
</reference>
<evidence type="ECO:0000313" key="1">
    <source>
        <dbReference type="EMBL" id="CAD0152444.1"/>
    </source>
</evidence>
<gene>
    <name evidence="1" type="ORF">STHERMO_1163</name>
</gene>
<protein>
    <submittedName>
        <fullName evidence="1">Uncharacterized protein</fullName>
    </submittedName>
</protein>
<dbReference type="AlphaFoldDB" id="A0A8D6XRA8"/>
<name>A0A8D6XRA8_STRTR</name>
<dbReference type="Proteomes" id="UP000509791">
    <property type="component" value="Chromosome"/>
</dbReference>
<sequence>MLHPKEILSEMYKSSFSTFIVQVTHSMTLRNRLHLYYIIEIRYYNTKKQTKVCLN</sequence>
<accession>A0A8D6XRA8</accession>
<evidence type="ECO:0000313" key="2">
    <source>
        <dbReference type="Proteomes" id="UP000509791"/>
    </source>
</evidence>
<organism evidence="1 2">
    <name type="scientific">Streptococcus thermophilus</name>
    <dbReference type="NCBI Taxonomy" id="1308"/>
    <lineage>
        <taxon>Bacteria</taxon>
        <taxon>Bacillati</taxon>
        <taxon>Bacillota</taxon>
        <taxon>Bacilli</taxon>
        <taxon>Lactobacillales</taxon>
        <taxon>Streptococcaceae</taxon>
        <taxon>Streptococcus</taxon>
    </lineage>
</organism>
<dbReference type="EMBL" id="LR822027">
    <property type="protein sequence ID" value="CAD0152444.1"/>
    <property type="molecule type" value="Genomic_DNA"/>
</dbReference>